<feature type="region of interest" description="Disordered" evidence="1">
    <location>
        <begin position="392"/>
        <end position="470"/>
    </location>
</feature>
<keyword evidence="2" id="KW-0472">Membrane</keyword>
<gene>
    <name evidence="3" type="ORF">FJM51_16685</name>
</gene>
<feature type="compositionally biased region" description="Low complexity" evidence="1">
    <location>
        <begin position="399"/>
        <end position="410"/>
    </location>
</feature>
<reference evidence="3 4" key="1">
    <citation type="submission" date="2019-06" db="EMBL/GenBank/DDBJ databases">
        <title>A novel bacterium of genus Amaricoccus, isolated from marine sediment.</title>
        <authorList>
            <person name="Huang H."/>
            <person name="Mo K."/>
            <person name="Hu Y."/>
        </authorList>
    </citation>
    <scope>NUCLEOTIDE SEQUENCE [LARGE SCALE GENOMIC DNA]</scope>
    <source>
        <strain evidence="3 4">HB172011</strain>
    </source>
</reference>
<sequence>MSKSVQPERSSDRAAETEPSMAELLDPAALERKLREARERRVEAIRAREERAAALATAGDGPDVARVPPRPGPRPVALPADGPEIPNRLPRPEWMAPPAAPERSAPPTRGLPPIARPGLEPAEDAGASAPRPAWGRPAAAENRSVPVAPPAEPARDADEPAAAPMRRTWEAPTPPEPASPNPTPTPRPEPTELVAPARYVAVDPPEPIETWTQERSRRVNGLPALLLAIFLIGLIGGGAAVLFAPPSFRARIAQAIAPPASAPDKTAADESASDLPAPGLAAPDTEARAPEPESTPAPEAPGTGTAAITARPVPAPSATAPEEEPARDEAAVTAGAPPEAMADSPGAPRAGAEEEAPAPKLSAPGDGETGTLASAAPLGELAAPDARAAIGPLRLPELAPDQAADEAAATPPVPEAPQALRPAMPRAATETPPADPSAPEPEAPAGQVSAPVAPPAATPPDEATLAQARVSVHYPPSAAGTANELAAALRDAGAGTAAVLPAGFSVSSTNVRYYHPEDRAAALAVAALASGAGPVETRDFTNFRPQPLPGVVEIWLRGTGSSGGGVAARSPAPVTAAPRAQAQPQTRGRDLEAEAVERMLLSREVERMLRQQGGAGQ</sequence>
<feature type="compositionally biased region" description="Low complexity" evidence="1">
    <location>
        <begin position="300"/>
        <end position="320"/>
    </location>
</feature>
<feature type="compositionally biased region" description="Low complexity" evidence="1">
    <location>
        <begin position="53"/>
        <end position="67"/>
    </location>
</feature>
<dbReference type="Proteomes" id="UP000319255">
    <property type="component" value="Unassembled WGS sequence"/>
</dbReference>
<dbReference type="OrthoDB" id="7777158at2"/>
<feature type="region of interest" description="Disordered" evidence="1">
    <location>
        <begin position="1"/>
        <end position="29"/>
    </location>
</feature>
<accession>A0A501WK77</accession>
<feature type="region of interest" description="Disordered" evidence="1">
    <location>
        <begin position="53"/>
        <end position="191"/>
    </location>
</feature>
<feature type="region of interest" description="Disordered" evidence="1">
    <location>
        <begin position="258"/>
        <end position="379"/>
    </location>
</feature>
<organism evidence="3 4">
    <name type="scientific">Amaricoccus solimangrovi</name>
    <dbReference type="NCBI Taxonomy" id="2589815"/>
    <lineage>
        <taxon>Bacteria</taxon>
        <taxon>Pseudomonadati</taxon>
        <taxon>Pseudomonadota</taxon>
        <taxon>Alphaproteobacteria</taxon>
        <taxon>Rhodobacterales</taxon>
        <taxon>Paracoccaceae</taxon>
        <taxon>Amaricoccus</taxon>
    </lineage>
</organism>
<keyword evidence="4" id="KW-1185">Reference proteome</keyword>
<feature type="compositionally biased region" description="Pro residues" evidence="1">
    <location>
        <begin position="172"/>
        <end position="188"/>
    </location>
</feature>
<feature type="transmembrane region" description="Helical" evidence="2">
    <location>
        <begin position="224"/>
        <end position="244"/>
    </location>
</feature>
<evidence type="ECO:0000256" key="1">
    <source>
        <dbReference type="SAM" id="MobiDB-lite"/>
    </source>
</evidence>
<comment type="caution">
    <text evidence="3">The sequence shown here is derived from an EMBL/GenBank/DDBJ whole genome shotgun (WGS) entry which is preliminary data.</text>
</comment>
<dbReference type="RefSeq" id="WP_140455275.1">
    <property type="nucleotide sequence ID" value="NZ_VFRP01000019.1"/>
</dbReference>
<feature type="region of interest" description="Disordered" evidence="1">
    <location>
        <begin position="562"/>
        <end position="590"/>
    </location>
</feature>
<keyword evidence="2" id="KW-1133">Transmembrane helix</keyword>
<dbReference type="EMBL" id="VFRP01000019">
    <property type="protein sequence ID" value="TPE48845.1"/>
    <property type="molecule type" value="Genomic_DNA"/>
</dbReference>
<proteinExistence type="predicted"/>
<protein>
    <submittedName>
        <fullName evidence="3">Uncharacterized protein</fullName>
    </submittedName>
</protein>
<evidence type="ECO:0000256" key="2">
    <source>
        <dbReference type="SAM" id="Phobius"/>
    </source>
</evidence>
<feature type="compositionally biased region" description="Low complexity" evidence="1">
    <location>
        <begin position="571"/>
        <end position="586"/>
    </location>
</feature>
<name>A0A501WK77_9RHOB</name>
<feature type="compositionally biased region" description="Low complexity" evidence="1">
    <location>
        <begin position="125"/>
        <end position="140"/>
    </location>
</feature>
<evidence type="ECO:0000313" key="3">
    <source>
        <dbReference type="EMBL" id="TPE48845.1"/>
    </source>
</evidence>
<keyword evidence="2" id="KW-0812">Transmembrane</keyword>
<evidence type="ECO:0000313" key="4">
    <source>
        <dbReference type="Proteomes" id="UP000319255"/>
    </source>
</evidence>
<dbReference type="AlphaFoldDB" id="A0A501WK77"/>
<feature type="compositionally biased region" description="Pro residues" evidence="1">
    <location>
        <begin position="433"/>
        <end position="442"/>
    </location>
</feature>